<evidence type="ECO:0000313" key="3">
    <source>
        <dbReference type="Proteomes" id="UP000185003"/>
    </source>
</evidence>
<sequence length="81" mass="9414">MAQEQKDNSREFTNGEITIVWRPLRCQFSTHCVKGLRAVFDPHTEPWINMQNGATEEIIEQVRQCPSGALSCFYNDQKVKR</sequence>
<dbReference type="AlphaFoldDB" id="A0A1N6K7Q1"/>
<name>A0A1N6K7Q1_9BACT</name>
<dbReference type="RefSeq" id="WP_074242509.1">
    <property type="nucleotide sequence ID" value="NZ_FSRA01000002.1"/>
</dbReference>
<dbReference type="Proteomes" id="UP000185003">
    <property type="component" value="Unassembled WGS sequence"/>
</dbReference>
<gene>
    <name evidence="2" type="ORF">SAMN04488055_5258</name>
</gene>
<protein>
    <submittedName>
        <fullName evidence="2">Uncharacterized Fe-S cluster protein YjdI</fullName>
    </submittedName>
</protein>
<dbReference type="OrthoDB" id="9795032at2"/>
<organism evidence="2 3">
    <name type="scientific">Chitinophaga niabensis</name>
    <dbReference type="NCBI Taxonomy" id="536979"/>
    <lineage>
        <taxon>Bacteria</taxon>
        <taxon>Pseudomonadati</taxon>
        <taxon>Bacteroidota</taxon>
        <taxon>Chitinophagia</taxon>
        <taxon>Chitinophagales</taxon>
        <taxon>Chitinophagaceae</taxon>
        <taxon>Chitinophaga</taxon>
    </lineage>
</organism>
<accession>A0A1N6K7Q1</accession>
<keyword evidence="3" id="KW-1185">Reference proteome</keyword>
<dbReference type="Pfam" id="PF06902">
    <property type="entry name" value="Fer4_19"/>
    <property type="match status" value="1"/>
</dbReference>
<proteinExistence type="predicted"/>
<feature type="domain" description="Divergent 4Fe-4S mono-cluster" evidence="1">
    <location>
        <begin position="13"/>
        <end position="72"/>
    </location>
</feature>
<reference evidence="2 3" key="1">
    <citation type="submission" date="2016-11" db="EMBL/GenBank/DDBJ databases">
        <authorList>
            <person name="Jaros S."/>
            <person name="Januszkiewicz K."/>
            <person name="Wedrychowicz H."/>
        </authorList>
    </citation>
    <scope>NUCLEOTIDE SEQUENCE [LARGE SCALE GENOMIC DNA]</scope>
    <source>
        <strain evidence="2 3">DSM 24787</strain>
    </source>
</reference>
<dbReference type="STRING" id="536979.SAMN04488055_5258"/>
<dbReference type="InterPro" id="IPR010693">
    <property type="entry name" value="Divergent_4Fe-4S_mono-cluster"/>
</dbReference>
<dbReference type="EMBL" id="FSRA01000002">
    <property type="protein sequence ID" value="SIO52585.1"/>
    <property type="molecule type" value="Genomic_DNA"/>
</dbReference>
<evidence type="ECO:0000313" key="2">
    <source>
        <dbReference type="EMBL" id="SIO52585.1"/>
    </source>
</evidence>
<evidence type="ECO:0000259" key="1">
    <source>
        <dbReference type="Pfam" id="PF06902"/>
    </source>
</evidence>